<dbReference type="CDD" id="cd00090">
    <property type="entry name" value="HTH_ARSR"/>
    <property type="match status" value="1"/>
</dbReference>
<gene>
    <name evidence="2" type="ORF">HNR39_003205</name>
</gene>
<keyword evidence="2" id="KW-0808">Transferase</keyword>
<dbReference type="InterPro" id="IPR043519">
    <property type="entry name" value="NT_sf"/>
</dbReference>
<accession>A0A840RVZ0</accession>
<dbReference type="GO" id="GO:0016779">
    <property type="term" value="F:nucleotidyltransferase activity"/>
    <property type="evidence" value="ECO:0007669"/>
    <property type="project" value="InterPro"/>
</dbReference>
<name>A0A840RVZ0_9BURK</name>
<keyword evidence="3" id="KW-1185">Reference proteome</keyword>
<sequence length="221" mass="24070">MPFTPCMIGLTIPILGINMPIMGIYADALFTKTQQRVLAVIYGQSQRSFYANEIIGLAAIGSGAVQRELARLEASALVTVRRVGNQKHYQANHEAPIFEELRGIVLKTFGVADVLRAALHSVWPLVDFAFVYGSLAKGTEHANSDVDLMVIGAVPSNAELLEALLPAQAQLGRVVNPTLYTPDEFAQRVRDGRSFIVRVLEQPKIFVKGSEHDITRLGSAG</sequence>
<dbReference type="RefSeq" id="WP_245182239.1">
    <property type="nucleotide sequence ID" value="NZ_JAAOZT010000003.1"/>
</dbReference>
<dbReference type="Proteomes" id="UP000571084">
    <property type="component" value="Unassembled WGS sequence"/>
</dbReference>
<protein>
    <submittedName>
        <fullName evidence="2">Putative nucleotidyltransferase</fullName>
    </submittedName>
</protein>
<feature type="domain" description="Polymerase nucleotidyl transferase" evidence="1">
    <location>
        <begin position="116"/>
        <end position="187"/>
    </location>
</feature>
<dbReference type="Pfam" id="PF01909">
    <property type="entry name" value="NTP_transf_2"/>
    <property type="match status" value="1"/>
</dbReference>
<dbReference type="Gene3D" id="3.30.460.10">
    <property type="entry name" value="Beta Polymerase, domain 2"/>
    <property type="match status" value="1"/>
</dbReference>
<organism evidence="2 3">
    <name type="scientific">Glaciimonas immobilis</name>
    <dbReference type="NCBI Taxonomy" id="728004"/>
    <lineage>
        <taxon>Bacteria</taxon>
        <taxon>Pseudomonadati</taxon>
        <taxon>Pseudomonadota</taxon>
        <taxon>Betaproteobacteria</taxon>
        <taxon>Burkholderiales</taxon>
        <taxon>Oxalobacteraceae</taxon>
        <taxon>Glaciimonas</taxon>
    </lineage>
</organism>
<dbReference type="InterPro" id="IPR002934">
    <property type="entry name" value="Polymerase_NTP_transf_dom"/>
</dbReference>
<dbReference type="Gene3D" id="1.10.10.10">
    <property type="entry name" value="Winged helix-like DNA-binding domain superfamily/Winged helix DNA-binding domain"/>
    <property type="match status" value="1"/>
</dbReference>
<reference evidence="2 3" key="1">
    <citation type="submission" date="2020-08" db="EMBL/GenBank/DDBJ databases">
        <title>Genomic Encyclopedia of Type Strains, Phase IV (KMG-IV): sequencing the most valuable type-strain genomes for metagenomic binning, comparative biology and taxonomic classification.</title>
        <authorList>
            <person name="Goeker M."/>
        </authorList>
    </citation>
    <scope>NUCLEOTIDE SEQUENCE [LARGE SCALE GENOMIC DNA]</scope>
    <source>
        <strain evidence="2 3">DSM 23240</strain>
    </source>
</reference>
<comment type="caution">
    <text evidence="2">The sequence shown here is derived from an EMBL/GenBank/DDBJ whole genome shotgun (WGS) entry which is preliminary data.</text>
</comment>
<dbReference type="InterPro" id="IPR036388">
    <property type="entry name" value="WH-like_DNA-bd_sf"/>
</dbReference>
<dbReference type="SUPFAM" id="SSF81301">
    <property type="entry name" value="Nucleotidyltransferase"/>
    <property type="match status" value="1"/>
</dbReference>
<dbReference type="GO" id="GO:0006355">
    <property type="term" value="P:regulation of DNA-templated transcription"/>
    <property type="evidence" value="ECO:0007669"/>
    <property type="project" value="UniProtKB-ARBA"/>
</dbReference>
<dbReference type="InterPro" id="IPR036390">
    <property type="entry name" value="WH_DNA-bd_sf"/>
</dbReference>
<dbReference type="EMBL" id="JACHHQ010000007">
    <property type="protein sequence ID" value="MBB5201352.1"/>
    <property type="molecule type" value="Genomic_DNA"/>
</dbReference>
<evidence type="ECO:0000259" key="1">
    <source>
        <dbReference type="Pfam" id="PF01909"/>
    </source>
</evidence>
<dbReference type="AlphaFoldDB" id="A0A840RVZ0"/>
<evidence type="ECO:0000313" key="2">
    <source>
        <dbReference type="EMBL" id="MBB5201352.1"/>
    </source>
</evidence>
<proteinExistence type="predicted"/>
<dbReference type="InterPro" id="IPR011991">
    <property type="entry name" value="ArsR-like_HTH"/>
</dbReference>
<dbReference type="SUPFAM" id="SSF46785">
    <property type="entry name" value="Winged helix' DNA-binding domain"/>
    <property type="match status" value="1"/>
</dbReference>
<evidence type="ECO:0000313" key="3">
    <source>
        <dbReference type="Proteomes" id="UP000571084"/>
    </source>
</evidence>
<dbReference type="CDD" id="cd05403">
    <property type="entry name" value="NT_KNTase_like"/>
    <property type="match status" value="1"/>
</dbReference>